<dbReference type="Gene3D" id="3.30.160.390">
    <property type="entry name" value="Integrase, DNA-binding domain"/>
    <property type="match status" value="1"/>
</dbReference>
<protein>
    <submittedName>
        <fullName evidence="8">DUF4102 domain-containing protein</fullName>
    </submittedName>
</protein>
<gene>
    <name evidence="8" type="ORF">EET67_05780</name>
</gene>
<name>A0A432VAH4_9HYPH</name>
<dbReference type="SUPFAM" id="SSF56349">
    <property type="entry name" value="DNA breaking-rejoining enzymes"/>
    <property type="match status" value="1"/>
</dbReference>
<evidence type="ECO:0000256" key="4">
    <source>
        <dbReference type="ARBA" id="ARBA00023172"/>
    </source>
</evidence>
<sequence length="415" mass="47245">MLTDAGIKALKPKDKLYKVVDRDGMYVVVNPSGAVVFRYDYRLNGRRETLTLGRYGASDLSLARAREKLIDAKRAILEGRSPAREKQREKRRIKEAKSFGEFGERWLLEAKMADSTRAMRRSIYERDILPTFRNRLLAEINPDDLRAMCAKVKARGAPATAVHVRDIVKLVYAFAILHGEKVPNPADEVGPASIATFVPKDRSLSPPEIRVMLGQLEHVPTLPTIRLGMKLFLLTMVRKSELQDATWDEVDFENAVWSIPKERMKRSKAHNVYLAQQAIDILIALKTCAGNSKYLLPSRYDADAPMSRATFNRITTAVVVRAKKEGLLLEPFTVHDLRRTGSTLLNELGFNSDWIEKCLAHEDGRSSRGIYNKAEYEHQRRHMMQEWANLVEAWVEGQKYVPMSMTMESGPRIFA</sequence>
<dbReference type="Pfam" id="PF00589">
    <property type="entry name" value="Phage_integrase"/>
    <property type="match status" value="1"/>
</dbReference>
<comment type="caution">
    <text evidence="8">The sequence shown here is derived from an EMBL/GenBank/DDBJ whole genome shotgun (WGS) entry which is preliminary data.</text>
</comment>
<organism evidence="8 9">
    <name type="scientific">Borborobacter arsenicus</name>
    <dbReference type="NCBI Taxonomy" id="1851146"/>
    <lineage>
        <taxon>Bacteria</taxon>
        <taxon>Pseudomonadati</taxon>
        <taxon>Pseudomonadota</taxon>
        <taxon>Alphaproteobacteria</taxon>
        <taxon>Hyphomicrobiales</taxon>
        <taxon>Phyllobacteriaceae</taxon>
        <taxon>Borborobacter</taxon>
    </lineage>
</organism>
<evidence type="ECO:0000256" key="3">
    <source>
        <dbReference type="ARBA" id="ARBA00023125"/>
    </source>
</evidence>
<keyword evidence="2" id="KW-0229">DNA integration</keyword>
<evidence type="ECO:0000313" key="8">
    <source>
        <dbReference type="EMBL" id="RUM99140.1"/>
    </source>
</evidence>
<dbReference type="EMBL" id="RKST01000003">
    <property type="protein sequence ID" value="RUM99140.1"/>
    <property type="molecule type" value="Genomic_DNA"/>
</dbReference>
<dbReference type="AlphaFoldDB" id="A0A432VAH4"/>
<dbReference type="GO" id="GO:0003677">
    <property type="term" value="F:DNA binding"/>
    <property type="evidence" value="ECO:0007669"/>
    <property type="project" value="UniProtKB-UniRule"/>
</dbReference>
<keyword evidence="4" id="KW-0233">DNA recombination</keyword>
<keyword evidence="3 5" id="KW-0238">DNA-binding</keyword>
<dbReference type="Gene3D" id="1.10.150.130">
    <property type="match status" value="1"/>
</dbReference>
<dbReference type="RefSeq" id="WP_128624644.1">
    <property type="nucleotide sequence ID" value="NZ_ML133508.1"/>
</dbReference>
<feature type="domain" description="Tyr recombinase" evidence="6">
    <location>
        <begin position="199"/>
        <end position="384"/>
    </location>
</feature>
<comment type="similarity">
    <text evidence="1">Belongs to the 'phage' integrase family.</text>
</comment>
<proteinExistence type="inferred from homology"/>
<dbReference type="PROSITE" id="PS51898">
    <property type="entry name" value="TYR_RECOMBINASE"/>
    <property type="match status" value="1"/>
</dbReference>
<evidence type="ECO:0000313" key="9">
    <source>
        <dbReference type="Proteomes" id="UP000281647"/>
    </source>
</evidence>
<evidence type="ECO:0000256" key="5">
    <source>
        <dbReference type="PROSITE-ProRule" id="PRU01248"/>
    </source>
</evidence>
<keyword evidence="9" id="KW-1185">Reference proteome</keyword>
<dbReference type="PROSITE" id="PS51900">
    <property type="entry name" value="CB"/>
    <property type="match status" value="1"/>
</dbReference>
<dbReference type="GO" id="GO:0015074">
    <property type="term" value="P:DNA integration"/>
    <property type="evidence" value="ECO:0007669"/>
    <property type="project" value="UniProtKB-KW"/>
</dbReference>
<evidence type="ECO:0000256" key="1">
    <source>
        <dbReference type="ARBA" id="ARBA00008857"/>
    </source>
</evidence>
<feature type="domain" description="Core-binding (CB)" evidence="7">
    <location>
        <begin position="97"/>
        <end position="176"/>
    </location>
</feature>
<dbReference type="Proteomes" id="UP000281647">
    <property type="component" value="Unassembled WGS sequence"/>
</dbReference>
<dbReference type="GO" id="GO:0006310">
    <property type="term" value="P:DNA recombination"/>
    <property type="evidence" value="ECO:0007669"/>
    <property type="project" value="UniProtKB-KW"/>
</dbReference>
<dbReference type="InterPro" id="IPR025166">
    <property type="entry name" value="Integrase_DNA_bind_dom"/>
</dbReference>
<dbReference type="InterPro" id="IPR002104">
    <property type="entry name" value="Integrase_catalytic"/>
</dbReference>
<dbReference type="Pfam" id="PF13356">
    <property type="entry name" value="Arm-DNA-bind_3"/>
    <property type="match status" value="1"/>
</dbReference>
<dbReference type="Pfam" id="PF22022">
    <property type="entry name" value="Phage_int_M"/>
    <property type="match status" value="1"/>
</dbReference>
<accession>A0A432VAH4</accession>
<evidence type="ECO:0000259" key="6">
    <source>
        <dbReference type="PROSITE" id="PS51898"/>
    </source>
</evidence>
<dbReference type="InterPro" id="IPR038488">
    <property type="entry name" value="Integrase_DNA-bd_sf"/>
</dbReference>
<dbReference type="InterPro" id="IPR013762">
    <property type="entry name" value="Integrase-like_cat_sf"/>
</dbReference>
<evidence type="ECO:0000256" key="2">
    <source>
        <dbReference type="ARBA" id="ARBA00022908"/>
    </source>
</evidence>
<dbReference type="InterPro" id="IPR050808">
    <property type="entry name" value="Phage_Integrase"/>
</dbReference>
<dbReference type="InterPro" id="IPR011010">
    <property type="entry name" value="DNA_brk_join_enz"/>
</dbReference>
<dbReference type="PANTHER" id="PTHR30629:SF2">
    <property type="entry name" value="PROPHAGE INTEGRASE INTS-RELATED"/>
    <property type="match status" value="1"/>
</dbReference>
<dbReference type="PANTHER" id="PTHR30629">
    <property type="entry name" value="PROPHAGE INTEGRASE"/>
    <property type="match status" value="1"/>
</dbReference>
<dbReference type="InterPro" id="IPR053876">
    <property type="entry name" value="Phage_int_M"/>
</dbReference>
<dbReference type="Gene3D" id="1.10.443.10">
    <property type="entry name" value="Intergrase catalytic core"/>
    <property type="match status" value="1"/>
</dbReference>
<dbReference type="CDD" id="cd00801">
    <property type="entry name" value="INT_P4_C"/>
    <property type="match status" value="1"/>
</dbReference>
<dbReference type="InterPro" id="IPR044068">
    <property type="entry name" value="CB"/>
</dbReference>
<evidence type="ECO:0000259" key="7">
    <source>
        <dbReference type="PROSITE" id="PS51900"/>
    </source>
</evidence>
<reference evidence="8 9" key="1">
    <citation type="submission" date="2018-11" db="EMBL/GenBank/DDBJ databases">
        <title>Pseudaminobacter arsenicus sp. nov., an arsenic-resistant bacterium isolated from arsenic-rich aquifers.</title>
        <authorList>
            <person name="Mu Y."/>
        </authorList>
    </citation>
    <scope>NUCLEOTIDE SEQUENCE [LARGE SCALE GENOMIC DNA]</scope>
    <source>
        <strain evidence="8 9">CB3</strain>
    </source>
</reference>
<dbReference type="InterPro" id="IPR010998">
    <property type="entry name" value="Integrase_recombinase_N"/>
</dbReference>
<dbReference type="OrthoDB" id="9795573at2"/>